<comment type="caution">
    <text evidence="1">The sequence shown here is derived from an EMBL/GenBank/DDBJ whole genome shotgun (WGS) entry which is preliminary data.</text>
</comment>
<sequence length="115" mass="13263">MEDLLQQLKGSESKNVKLSLENQALKALMDSKESKRSNSQTRMLAGISSLKSKLKNAKVVQKGLKSELKKMERRLIMKDKDIRFLNNPPKEPQAVIERITEELRRVEDVTGKRVW</sequence>
<protein>
    <submittedName>
        <fullName evidence="1">Uncharacterized protein</fullName>
    </submittedName>
</protein>
<organism evidence="1 2">
    <name type="scientific">Pleuronectes platessa</name>
    <name type="common">European plaice</name>
    <dbReference type="NCBI Taxonomy" id="8262"/>
    <lineage>
        <taxon>Eukaryota</taxon>
        <taxon>Metazoa</taxon>
        <taxon>Chordata</taxon>
        <taxon>Craniata</taxon>
        <taxon>Vertebrata</taxon>
        <taxon>Euteleostomi</taxon>
        <taxon>Actinopterygii</taxon>
        <taxon>Neopterygii</taxon>
        <taxon>Teleostei</taxon>
        <taxon>Neoteleostei</taxon>
        <taxon>Acanthomorphata</taxon>
        <taxon>Carangaria</taxon>
        <taxon>Pleuronectiformes</taxon>
        <taxon>Pleuronectoidei</taxon>
        <taxon>Pleuronectidae</taxon>
        <taxon>Pleuronectes</taxon>
    </lineage>
</organism>
<reference evidence="1" key="1">
    <citation type="submission" date="2020-03" db="EMBL/GenBank/DDBJ databases">
        <authorList>
            <person name="Weist P."/>
        </authorList>
    </citation>
    <scope>NUCLEOTIDE SEQUENCE</scope>
</reference>
<dbReference type="Proteomes" id="UP001153269">
    <property type="component" value="Unassembled WGS sequence"/>
</dbReference>
<proteinExistence type="predicted"/>
<accession>A0A9N7VE27</accession>
<evidence type="ECO:0000313" key="1">
    <source>
        <dbReference type="EMBL" id="CAB1447881.1"/>
    </source>
</evidence>
<dbReference type="EMBL" id="CADEAL010003959">
    <property type="protein sequence ID" value="CAB1447881.1"/>
    <property type="molecule type" value="Genomic_DNA"/>
</dbReference>
<evidence type="ECO:0000313" key="2">
    <source>
        <dbReference type="Proteomes" id="UP001153269"/>
    </source>
</evidence>
<gene>
    <name evidence="1" type="ORF">PLEPLA_LOCUS35550</name>
</gene>
<dbReference type="AlphaFoldDB" id="A0A9N7VE27"/>
<keyword evidence="2" id="KW-1185">Reference proteome</keyword>
<name>A0A9N7VE27_PLEPL</name>